<proteinExistence type="predicted"/>
<evidence type="ECO:0000313" key="3">
    <source>
        <dbReference type="EMBL" id="MDO7021627.1"/>
    </source>
</evidence>
<evidence type="ECO:0000313" key="4">
    <source>
        <dbReference type="Proteomes" id="UP001175147"/>
    </source>
</evidence>
<keyword evidence="3" id="KW-0547">Nucleotide-binding</keyword>
<feature type="transmembrane region" description="Helical" evidence="1">
    <location>
        <begin position="292"/>
        <end position="315"/>
    </location>
</feature>
<reference evidence="3" key="1">
    <citation type="submission" date="2023-07" db="EMBL/GenBank/DDBJ databases">
        <title>Mucosal microbiota of week-old chicken and adult hens.</title>
        <authorList>
            <person name="Volf J."/>
            <person name="Karasova D."/>
            <person name="Crhanova M."/>
            <person name="Faldynova M."/>
            <person name="Prikrylova H."/>
            <person name="Zeman M."/>
            <person name="Babak V."/>
            <person name="Rajova J."/>
            <person name="Rychlik I."/>
        </authorList>
    </citation>
    <scope>NUCLEOTIDE SEQUENCE</scope>
    <source>
        <strain evidence="3">ET902</strain>
    </source>
</reference>
<name>A0ABT8Z1P8_9SPIR</name>
<keyword evidence="1" id="KW-0472">Membrane</keyword>
<comment type="caution">
    <text evidence="3">The sequence shown here is derived from an EMBL/GenBank/DDBJ whole genome shotgun (WGS) entry which is preliminary data.</text>
</comment>
<dbReference type="InterPro" id="IPR007421">
    <property type="entry name" value="Schlafen_AlbA_2_dom"/>
</dbReference>
<accession>A0ABT8Z1P8</accession>
<keyword evidence="4" id="KW-1185">Reference proteome</keyword>
<evidence type="ECO:0000259" key="2">
    <source>
        <dbReference type="Pfam" id="PF04326"/>
    </source>
</evidence>
<dbReference type="InterPro" id="IPR038461">
    <property type="entry name" value="Schlafen_AlbA_2_dom_sf"/>
</dbReference>
<keyword evidence="3" id="KW-0067">ATP-binding</keyword>
<organism evidence="3 4">
    <name type="scientific">Brachyspira innocens</name>
    <dbReference type="NCBI Taxonomy" id="13264"/>
    <lineage>
        <taxon>Bacteria</taxon>
        <taxon>Pseudomonadati</taxon>
        <taxon>Spirochaetota</taxon>
        <taxon>Spirochaetia</taxon>
        <taxon>Brachyspirales</taxon>
        <taxon>Brachyspiraceae</taxon>
        <taxon>Brachyspira</taxon>
    </lineage>
</organism>
<feature type="transmembrane region" description="Helical" evidence="1">
    <location>
        <begin position="21"/>
        <end position="39"/>
    </location>
</feature>
<keyword evidence="1" id="KW-0812">Transmembrane</keyword>
<dbReference type="Gene3D" id="3.30.950.30">
    <property type="entry name" value="Schlafen, AAA domain"/>
    <property type="match status" value="1"/>
</dbReference>
<feature type="domain" description="Schlafen AlbA-2" evidence="2">
    <location>
        <begin position="336"/>
        <end position="477"/>
    </location>
</feature>
<dbReference type="EMBL" id="JAUPBM010000249">
    <property type="protein sequence ID" value="MDO7021627.1"/>
    <property type="molecule type" value="Genomic_DNA"/>
</dbReference>
<evidence type="ECO:0000256" key="1">
    <source>
        <dbReference type="SAM" id="Phobius"/>
    </source>
</evidence>
<keyword evidence="1" id="KW-1133">Transmembrane helix</keyword>
<sequence length="492" mass="56640">MKIVSGRFFSKSELRNRILRDVIILVLFLFITFLIYIQMRSPIPIKFIFKSLFQDVKTSIVEEYSKIFYPTYYFSMQMTPIFDIVNKAPEAYKLLITNFFPKHTFIEKAAMKVGNNYMSITKEGNGYKVVGHIVTNSTESNQYAAVPFEQLSIDSFYIRDGKPYIHLIYIANENIAFEYISQFNVNFNDVELKNIENIYAYLVTGNSKITFPVSYTSTNSNTSDSVTALDYNAIADIMTKEFYGTNEDMLKVSYKDNIYWGYKGTFSVADNNIEIGIIIPEKALINKIQVPIILFLIVFISISVILVVILAVHYIRIIEELKRNHMNIKKIIEEGENTNVEFKSSLRYDSNTEKINKALEEVIMKSIAAFSNTEGGRLFIGISNDGEILGLEHDYSTLKHANRDFFELHLRTLIETYYGNAFSAEGIRIDFVTEDEKDICIVYISKGKEPVYTKITNKQGAKEEKFYIRVGNSSREIANASEIIAYVKKHFK</sequence>
<dbReference type="GO" id="GO:0005524">
    <property type="term" value="F:ATP binding"/>
    <property type="evidence" value="ECO:0007669"/>
    <property type="project" value="UniProtKB-KW"/>
</dbReference>
<dbReference type="PANTHER" id="PTHR30595:SF6">
    <property type="entry name" value="SCHLAFEN ALBA-2 DOMAIN-CONTAINING PROTEIN"/>
    <property type="match status" value="1"/>
</dbReference>
<dbReference type="PANTHER" id="PTHR30595">
    <property type="entry name" value="GLPR-RELATED TRANSCRIPTIONAL REPRESSOR"/>
    <property type="match status" value="1"/>
</dbReference>
<dbReference type="Pfam" id="PF04326">
    <property type="entry name" value="SLFN_AlbA_2"/>
    <property type="match status" value="1"/>
</dbReference>
<gene>
    <name evidence="3" type="ORF">Q5M86_12680</name>
</gene>
<dbReference type="Proteomes" id="UP001175147">
    <property type="component" value="Unassembled WGS sequence"/>
</dbReference>
<protein>
    <submittedName>
        <fullName evidence="3">ATP-binding protein</fullName>
    </submittedName>
</protein>
<dbReference type="RefSeq" id="WP_304385826.1">
    <property type="nucleotide sequence ID" value="NZ_JAUPBL010000084.1"/>
</dbReference>